<dbReference type="Proteomes" id="UP000008066">
    <property type="component" value="Unassembled WGS sequence"/>
</dbReference>
<dbReference type="InterPro" id="IPR056913">
    <property type="entry name" value="TRAPPC10/Trs130_N"/>
</dbReference>
<feature type="domain" description="TRAPPC10/Trs130 C-terminal" evidence="5">
    <location>
        <begin position="1363"/>
        <end position="1536"/>
    </location>
</feature>
<protein>
    <submittedName>
        <fullName evidence="9">Putative rab guanyl-nucleotide exchange factor</fullName>
    </submittedName>
</protein>
<dbReference type="GO" id="GO:0005829">
    <property type="term" value="C:cytosol"/>
    <property type="evidence" value="ECO:0007669"/>
    <property type="project" value="GOC"/>
</dbReference>
<feature type="compositionally biased region" description="Low complexity" evidence="4">
    <location>
        <begin position="218"/>
        <end position="228"/>
    </location>
</feature>
<evidence type="ECO:0000259" key="5">
    <source>
        <dbReference type="Pfam" id="PF12584"/>
    </source>
</evidence>
<keyword evidence="2" id="KW-0813">Transport</keyword>
<keyword evidence="10" id="KW-1185">Reference proteome</keyword>
<feature type="domain" description="TRAPPC10/Trs130 N-terminal" evidence="6">
    <location>
        <begin position="132"/>
        <end position="245"/>
    </location>
</feature>
<evidence type="ECO:0000259" key="7">
    <source>
        <dbReference type="Pfam" id="PF23274"/>
    </source>
</evidence>
<keyword evidence="3" id="KW-0333">Golgi apparatus</keyword>
<dbReference type="KEGG" id="cthr:CTHT_0000130"/>
<dbReference type="Pfam" id="PF23036">
    <property type="entry name" value="TRAPPC10_1st"/>
    <property type="match status" value="2"/>
</dbReference>
<dbReference type="InterPro" id="IPR055505">
    <property type="entry name" value="DUF7077"/>
</dbReference>
<dbReference type="STRING" id="759272.G0RXR6"/>
<evidence type="ECO:0000256" key="2">
    <source>
        <dbReference type="ARBA" id="ARBA00022448"/>
    </source>
</evidence>
<comment type="subcellular location">
    <subcellularLocation>
        <location evidence="1">Golgi apparatus</location>
    </subcellularLocation>
</comment>
<dbReference type="Pfam" id="PF24965">
    <property type="entry name" value="TRS130_4HB"/>
    <property type="match status" value="1"/>
</dbReference>
<feature type="region of interest" description="Disordered" evidence="4">
    <location>
        <begin position="63"/>
        <end position="138"/>
    </location>
</feature>
<feature type="domain" description="DUF7077" evidence="7">
    <location>
        <begin position="1019"/>
        <end position="1141"/>
    </location>
</feature>
<dbReference type="RefSeq" id="XP_006690568.1">
    <property type="nucleotide sequence ID" value="XM_006690505.1"/>
</dbReference>
<feature type="region of interest" description="Disordered" evidence="4">
    <location>
        <begin position="693"/>
        <end position="713"/>
    </location>
</feature>
<feature type="domain" description="TRAPPC10/Trs130 N-terminal" evidence="6">
    <location>
        <begin position="280"/>
        <end position="476"/>
    </location>
</feature>
<gene>
    <name evidence="9" type="ORF">CTHT_0000130</name>
</gene>
<evidence type="ECO:0000259" key="8">
    <source>
        <dbReference type="Pfam" id="PF24967"/>
    </source>
</evidence>
<accession>G0RXR6</accession>
<evidence type="ECO:0000256" key="1">
    <source>
        <dbReference type="ARBA" id="ARBA00004555"/>
    </source>
</evidence>
<feature type="region of interest" description="Disordered" evidence="4">
    <location>
        <begin position="410"/>
        <end position="431"/>
    </location>
</feature>
<evidence type="ECO:0000256" key="3">
    <source>
        <dbReference type="ARBA" id="ARBA00023034"/>
    </source>
</evidence>
<dbReference type="GO" id="GO:0034498">
    <property type="term" value="P:early endosome to Golgi transport"/>
    <property type="evidence" value="ECO:0007669"/>
    <property type="project" value="TreeGrafter"/>
</dbReference>
<evidence type="ECO:0000256" key="4">
    <source>
        <dbReference type="SAM" id="MobiDB-lite"/>
    </source>
</evidence>
<dbReference type="EMBL" id="GL988030">
    <property type="protein sequence ID" value="EGS24082.1"/>
    <property type="molecule type" value="Genomic_DNA"/>
</dbReference>
<feature type="compositionally biased region" description="Low complexity" evidence="4">
    <location>
        <begin position="110"/>
        <end position="122"/>
    </location>
</feature>
<proteinExistence type="predicted"/>
<dbReference type="InterPro" id="IPR056916">
    <property type="entry name" value="NTS_TR130"/>
</dbReference>
<evidence type="ECO:0000313" key="10">
    <source>
        <dbReference type="Proteomes" id="UP000008066"/>
    </source>
</evidence>
<name>G0RXR6_CHATD</name>
<evidence type="ECO:0000259" key="6">
    <source>
        <dbReference type="Pfam" id="PF23036"/>
    </source>
</evidence>
<dbReference type="eggNOG" id="KOG1931">
    <property type="taxonomic scope" value="Eukaryota"/>
</dbReference>
<feature type="region of interest" description="Disordered" evidence="4">
    <location>
        <begin position="205"/>
        <end position="228"/>
    </location>
</feature>
<dbReference type="OrthoDB" id="10256906at2759"/>
<dbReference type="InterPro" id="IPR022233">
    <property type="entry name" value="TRAPPC10/Trs130_C"/>
</dbReference>
<feature type="domain" description="Trs130 NTS" evidence="8">
    <location>
        <begin position="720"/>
        <end position="818"/>
    </location>
</feature>
<evidence type="ECO:0000313" key="9">
    <source>
        <dbReference type="EMBL" id="EGS24082.1"/>
    </source>
</evidence>
<dbReference type="PANTHER" id="PTHR13251">
    <property type="entry name" value="EPILEPSY HOLOPROSENCEPHALY CANDIDATE 1/TMEM1"/>
    <property type="match status" value="1"/>
</dbReference>
<dbReference type="Pfam" id="PF23274">
    <property type="entry name" value="DUF7077"/>
    <property type="match status" value="1"/>
</dbReference>
<dbReference type="GO" id="GO:1990071">
    <property type="term" value="C:TRAPPII protein complex"/>
    <property type="evidence" value="ECO:0007669"/>
    <property type="project" value="InterPro"/>
</dbReference>
<dbReference type="Pfam" id="PF12584">
    <property type="entry name" value="TRAPPC10"/>
    <property type="match status" value="1"/>
</dbReference>
<reference evidence="9 10" key="1">
    <citation type="journal article" date="2011" name="Cell">
        <title>Insight into structure and assembly of the nuclear pore complex by utilizing the genome of a eukaryotic thermophile.</title>
        <authorList>
            <person name="Amlacher S."/>
            <person name="Sarges P."/>
            <person name="Flemming D."/>
            <person name="van Noort V."/>
            <person name="Kunze R."/>
            <person name="Devos D.P."/>
            <person name="Arumugam M."/>
            <person name="Bork P."/>
            <person name="Hurt E."/>
        </authorList>
    </citation>
    <scope>NUCLEOTIDE SEQUENCE [LARGE SCALE GENOMIC DNA]</scope>
    <source>
        <strain evidence="10">DSM 1495 / CBS 144.50 / IMI 039719</strain>
    </source>
</reference>
<dbReference type="OMA" id="YEIHANP"/>
<dbReference type="GeneID" id="18254051"/>
<dbReference type="GO" id="GO:0006891">
    <property type="term" value="P:intra-Golgi vesicle-mediated transport"/>
    <property type="evidence" value="ECO:0007669"/>
    <property type="project" value="TreeGrafter"/>
</dbReference>
<sequence length="1545" mass="168327">MEQPFSSSKVTVEYHDPHDVYKLLAPGLISRLPLRDLHWQSHAGPVRSISTLHIELVPAGVDPSSLYTPTPSPNPPKTGQTDIQKDKDDGFIPASVAGRAGSTDARPSESSTASTTTSSASTLKPPVTQAQRRHQIPGLRRTPYLKILLVRCDDNDTYKSTVRSEIREWIKTHTSTTTKGAAENHDAFEWLIIHIVLPNSVAATQPRVSSHKGEGTDSKSSSSATRWRGSSTLLEKMRADFNGSAKGSVDRVRQIRIGINDVPYNMLPRVVPAVPTGYTETEAEAEQAWNELIGKMKELILASFDRRVSQYEEDIKEKDAQRALPGWNFCTFFILKEGLARGFESVGLVEDALVVYDELSVGLDSIVAEQASSDNPAAHGGALLSYTEELKDIAQKALAELTGGRLEFGNDEEEVTLDAQPSSDKPSDAISGIPISTAHKPYRDLILANNVSLFDFRCYIFARQTALLLRLANAWSSREELLAKLKEQQELAPRGVAPRNLPSQKPVDEEEPENLLYLAEICRRTLEFVPGVSQVMRADVLKAMGGEEAMGKELVEVVDNMVASFAFSVAQQILAQTSTKLLPIPPSVLGGPLATGEAADKVPELRTTTLPVRSSSLREGQKPPPSPGFPGPGRLEQELPVQRAGLEELAAQRAELCNLSRNVLEECGKKRGWTDGWAGVPTVGETGVEEMEDIPLDGSSEPATKKEAEPEALYTSTAGVSNATLRTALDNRDDFYRLYETLIDKALRHFTLAGHTHSVQASMADLAVLKYHLGEYAAAAGYFYQVIPFFGESGWSLLELSLLVMYARCLKELGKVEDYVIKALRQLLCKAAAAEKERLASKSRVVAASVKGFPDVEAVKGFLGELITSSTSLERDVRIPLTSLFCKIAVDGPPWYDEAGDGFSLFVDMYSLLVDEFEADSVRVRIVGVQGATVNREIWLSTAGKVTIHPGPNKIRVRSTVMMAGAFEADQIRVQAKRVVLHYERDAPLSSTLVGATQQPAQTPQVIQNARVVLYHRTSALDVVVSGPRHLQLDKRRFLDLELHTGWNELSNVEIRVRAATGGLRLLTHEAELFTSRDANPTKPATPGIFAFSDLAKNVTRLVRLPFTVEQDVVDVTVRVEVSYTTVSGTTYTLHKTASVPIALALEVNVQDIFKHDALFSRFAVAPAQVGGEESPLRVVSAELKGSDIFEAEAGVLPEKVVVFGRQPASLLWRIKRKKGVRKAGPGTTGTLYLRLGYTVLMEELDLLVRSRVQDELKNIPSLSEMAKAVAGVVVSCLRRALDTTALERVALLGELDLTNLLQEINWERVCSSLGLEPPSPSSPGGGGGLAPAAWIRQFITANPVLIVPETPVPDAKREITIPVDVPSVAVVHTADIKLHCLDPANRSSELFPGTDTPSAGCPVVRVNQVLEATLHLRWTRRWDTSSLISSPSSPLPVGSPNPGIGAEGQNSAWARDLEFGYEVTAPGDTWIIGGRRKGHFVIPSVMLPTDGKDEPDGISSTPDTEAHIPLVLIPLREGYLPLPTVEIRESNDGSKHNNGLIPSI</sequence>
<dbReference type="HOGENOM" id="CLU_001428_1_1_1"/>
<dbReference type="Pfam" id="PF24967">
    <property type="entry name" value="NTS_TR130"/>
    <property type="match status" value="1"/>
</dbReference>
<organism evidence="10">
    <name type="scientific">Chaetomium thermophilum (strain DSM 1495 / CBS 144.50 / IMI 039719)</name>
    <name type="common">Thermochaetoides thermophila</name>
    <dbReference type="NCBI Taxonomy" id="759272"/>
    <lineage>
        <taxon>Eukaryota</taxon>
        <taxon>Fungi</taxon>
        <taxon>Dikarya</taxon>
        <taxon>Ascomycota</taxon>
        <taxon>Pezizomycotina</taxon>
        <taxon>Sordariomycetes</taxon>
        <taxon>Sordariomycetidae</taxon>
        <taxon>Sordariales</taxon>
        <taxon>Chaetomiaceae</taxon>
        <taxon>Thermochaetoides</taxon>
    </lineage>
</organism>
<dbReference type="PANTHER" id="PTHR13251:SF3">
    <property type="entry name" value="TRAFFICKING PROTEIN PARTICLE COMPLEX SUBUNIT 10"/>
    <property type="match status" value="1"/>
</dbReference>
<dbReference type="InterPro" id="IPR045126">
    <property type="entry name" value="TRAPPC10/Trs130"/>
</dbReference>
<feature type="region of interest" description="Disordered" evidence="4">
    <location>
        <begin position="611"/>
        <end position="636"/>
    </location>
</feature>